<protein>
    <submittedName>
        <fullName evidence="1">Uncharacterized protein</fullName>
    </submittedName>
</protein>
<comment type="caution">
    <text evidence="1">The sequence shown here is derived from an EMBL/GenBank/DDBJ whole genome shotgun (WGS) entry which is preliminary data.</text>
</comment>
<proteinExistence type="predicted"/>
<evidence type="ECO:0000313" key="2">
    <source>
        <dbReference type="Proteomes" id="UP000309997"/>
    </source>
</evidence>
<organism evidence="1 2">
    <name type="scientific">Populus alba</name>
    <name type="common">White poplar</name>
    <dbReference type="NCBI Taxonomy" id="43335"/>
    <lineage>
        <taxon>Eukaryota</taxon>
        <taxon>Viridiplantae</taxon>
        <taxon>Streptophyta</taxon>
        <taxon>Embryophyta</taxon>
        <taxon>Tracheophyta</taxon>
        <taxon>Spermatophyta</taxon>
        <taxon>Magnoliopsida</taxon>
        <taxon>eudicotyledons</taxon>
        <taxon>Gunneridae</taxon>
        <taxon>Pentapetalae</taxon>
        <taxon>rosids</taxon>
        <taxon>fabids</taxon>
        <taxon>Malpighiales</taxon>
        <taxon>Salicaceae</taxon>
        <taxon>Saliceae</taxon>
        <taxon>Populus</taxon>
    </lineage>
</organism>
<dbReference type="Proteomes" id="UP000309997">
    <property type="component" value="Unassembled WGS sequence"/>
</dbReference>
<gene>
    <name evidence="1" type="ORF">D5086_018877</name>
</gene>
<reference evidence="1 2" key="1">
    <citation type="journal article" date="2024" name="Plant Biotechnol. J.">
        <title>Genome and CRISPR/Cas9 system of a widespread forest tree (Populus alba) in the world.</title>
        <authorList>
            <person name="Liu Y.J."/>
            <person name="Jiang P.F."/>
            <person name="Han X.M."/>
            <person name="Li X.Y."/>
            <person name="Wang H.M."/>
            <person name="Wang Y.J."/>
            <person name="Wang X.X."/>
            <person name="Zeng Q.Y."/>
        </authorList>
    </citation>
    <scope>NUCLEOTIDE SEQUENCE [LARGE SCALE GENOMIC DNA]</scope>
    <source>
        <strain evidence="2">cv. PAL-ZL1</strain>
    </source>
</reference>
<accession>A0ACC4BRH9</accession>
<sequence>MAAHATLTASQPTLHSLPSPLPSNHSSFHGVSVSLPLQSFSFSLAAKTATNKKAAAAVLNGTSNGFTAANVHATGLTIGDYHGDTTNGCTSTEVVEAEIVDDQIPSIGFDTLIGSGFEIDELEDDLGRLAAVPKKRTSRTKKRIRKNIWKRKASSAALKALSLAKSIYTGKSKSFLSNKLKNDSNSSAQYLLVSIMKSDLTTGVLTMATAIGSAARRVVLRRFSSGGKVLGEEEKAAENVYIKKVEQEKLEKLARKGPKPEETTASGTGGAPADVKASTAASSTPPGSSTEKVSTDKYRNYAVVAGTITALGALGWYLKSGGKKQEEVRD</sequence>
<evidence type="ECO:0000313" key="1">
    <source>
        <dbReference type="EMBL" id="KAL3581042.1"/>
    </source>
</evidence>
<keyword evidence="2" id="KW-1185">Reference proteome</keyword>
<dbReference type="EMBL" id="RCHU02000009">
    <property type="protein sequence ID" value="KAL3581042.1"/>
    <property type="molecule type" value="Genomic_DNA"/>
</dbReference>
<name>A0ACC4BRH9_POPAL</name>